<dbReference type="AlphaFoldDB" id="A0A5N6J955"/>
<organism evidence="2 3">
    <name type="scientific">Aspergillus minisclerotigenes</name>
    <dbReference type="NCBI Taxonomy" id="656917"/>
    <lineage>
        <taxon>Eukaryota</taxon>
        <taxon>Fungi</taxon>
        <taxon>Dikarya</taxon>
        <taxon>Ascomycota</taxon>
        <taxon>Pezizomycotina</taxon>
        <taxon>Eurotiomycetes</taxon>
        <taxon>Eurotiomycetidae</taxon>
        <taxon>Eurotiales</taxon>
        <taxon>Aspergillaceae</taxon>
        <taxon>Aspergillus</taxon>
        <taxon>Aspergillus subgen. Circumdati</taxon>
    </lineage>
</organism>
<name>A0A5N6J955_9EURO</name>
<reference evidence="2 3" key="1">
    <citation type="submission" date="2019-04" db="EMBL/GenBank/DDBJ databases">
        <title>Fungal friends and foes A comparative genomics study of 23 Aspergillus species from section Flavi.</title>
        <authorList>
            <consortium name="DOE Joint Genome Institute"/>
            <person name="Kjaerbolling I."/>
            <person name="Vesth T.C."/>
            <person name="Frisvad J.C."/>
            <person name="Nybo J.L."/>
            <person name="Theobald S."/>
            <person name="Kildgaard S."/>
            <person name="Petersen T.I."/>
            <person name="Kuo A."/>
            <person name="Sato A."/>
            <person name="Lyhne E.K."/>
            <person name="Kogle M.E."/>
            <person name="Wiebenga A."/>
            <person name="Kun R.S."/>
            <person name="Lubbers R.J."/>
            <person name="Makela M.R."/>
            <person name="Barry K."/>
            <person name="Chovatia M."/>
            <person name="Clum A."/>
            <person name="Daum C."/>
            <person name="Haridas S."/>
            <person name="He G."/>
            <person name="LaButti K."/>
            <person name="Lipzen A."/>
            <person name="Mondo S."/>
            <person name="Pangilinan J."/>
            <person name="Riley R."/>
            <person name="Salamov A."/>
            <person name="Simmons B.A."/>
            <person name="Magnuson J.K."/>
            <person name="Henrissat B."/>
            <person name="Mortensen U.H."/>
            <person name="Larsen T.O."/>
            <person name="De vries R.P."/>
            <person name="Grigoriev I.V."/>
            <person name="Machida M."/>
            <person name="Baker S.E."/>
            <person name="Andersen M.R."/>
        </authorList>
    </citation>
    <scope>NUCLEOTIDE SEQUENCE [LARGE SCALE GENOMIC DNA]</scope>
    <source>
        <strain evidence="2 3">CBS 117635</strain>
    </source>
</reference>
<evidence type="ECO:0000256" key="1">
    <source>
        <dbReference type="ARBA" id="ARBA00023242"/>
    </source>
</evidence>
<sequence>MQPEILPFPPEQSLFLRPKGPYRYGKSTPAFSGGQFCLNIRLEIASEDETPFAVADYHVGIPQFSSRKLLDSASSLVSVVHPPAEPQLFRALLDTPSSTARNLPAITIMGTDQKICNMDEASLLRHFRRTIGAWLDVSDNERHFSVYAVEIAPSSSLLLYACLVTAACHLSYTNKSVHPSVVDKYHEKCISILLPAVKTIDFGINIDIILALTVILHCLEQLSARLLSQDQQ</sequence>
<evidence type="ECO:0000313" key="3">
    <source>
        <dbReference type="Proteomes" id="UP000326289"/>
    </source>
</evidence>
<keyword evidence="1" id="KW-0539">Nucleus</keyword>
<gene>
    <name evidence="2" type="ORF">BDV30DRAFT_236723</name>
</gene>
<dbReference type="GO" id="GO:0003700">
    <property type="term" value="F:DNA-binding transcription factor activity"/>
    <property type="evidence" value="ECO:0007669"/>
    <property type="project" value="TreeGrafter"/>
</dbReference>
<protein>
    <submittedName>
        <fullName evidence="2">Uncharacterized protein</fullName>
    </submittedName>
</protein>
<evidence type="ECO:0000313" key="2">
    <source>
        <dbReference type="EMBL" id="KAB8275356.1"/>
    </source>
</evidence>
<dbReference type="Proteomes" id="UP000326289">
    <property type="component" value="Unassembled WGS sequence"/>
</dbReference>
<dbReference type="GO" id="GO:0000976">
    <property type="term" value="F:transcription cis-regulatory region binding"/>
    <property type="evidence" value="ECO:0007669"/>
    <property type="project" value="TreeGrafter"/>
</dbReference>
<keyword evidence="3" id="KW-1185">Reference proteome</keyword>
<dbReference type="PANTHER" id="PTHR37534">
    <property type="entry name" value="TRANSCRIPTIONAL ACTIVATOR PROTEIN UGA3"/>
    <property type="match status" value="1"/>
</dbReference>
<dbReference type="EMBL" id="ML732782">
    <property type="protein sequence ID" value="KAB8275356.1"/>
    <property type="molecule type" value="Genomic_DNA"/>
</dbReference>
<accession>A0A5N6J955</accession>
<dbReference type="PANTHER" id="PTHR37534:SF25">
    <property type="entry name" value="ZN(II)2CYS6 TRANSCRIPTION FACTOR (EUROFUNG)"/>
    <property type="match status" value="1"/>
</dbReference>
<proteinExistence type="predicted"/>
<dbReference type="GO" id="GO:0045944">
    <property type="term" value="P:positive regulation of transcription by RNA polymerase II"/>
    <property type="evidence" value="ECO:0007669"/>
    <property type="project" value="TreeGrafter"/>
</dbReference>
<dbReference type="GO" id="GO:0005634">
    <property type="term" value="C:nucleus"/>
    <property type="evidence" value="ECO:0007669"/>
    <property type="project" value="UniProtKB-SubCell"/>
</dbReference>